<evidence type="ECO:0000313" key="3">
    <source>
        <dbReference type="Proteomes" id="UP000034665"/>
    </source>
</evidence>
<dbReference type="Pfam" id="PF01936">
    <property type="entry name" value="NYN"/>
    <property type="match status" value="1"/>
</dbReference>
<dbReference type="EMBL" id="LBWR01000001">
    <property type="protein sequence ID" value="KKR12637.1"/>
    <property type="molecule type" value="Genomic_DNA"/>
</dbReference>
<dbReference type="InterPro" id="IPR047140">
    <property type="entry name" value="LabA"/>
</dbReference>
<proteinExistence type="predicted"/>
<dbReference type="PANTHER" id="PTHR35458">
    <property type="entry name" value="SLR0755 PROTEIN"/>
    <property type="match status" value="1"/>
</dbReference>
<accession>A0A0G0RG79</accession>
<feature type="domain" description="NYN" evidence="1">
    <location>
        <begin position="3"/>
        <end position="169"/>
    </location>
</feature>
<dbReference type="STRING" id="1619013.UT41_C0001G0181"/>
<organism evidence="2 3">
    <name type="scientific">Candidatus Wolfebacteria bacterium GW2011_GWC2_39_22</name>
    <dbReference type="NCBI Taxonomy" id="1619013"/>
    <lineage>
        <taxon>Bacteria</taxon>
        <taxon>Candidatus Wolfeibacteriota</taxon>
    </lineage>
</organism>
<dbReference type="Proteomes" id="UP000034665">
    <property type="component" value="Unassembled WGS sequence"/>
</dbReference>
<gene>
    <name evidence="2" type="ORF">UT41_C0001G0181</name>
</gene>
<evidence type="ECO:0000259" key="1">
    <source>
        <dbReference type="Pfam" id="PF01936"/>
    </source>
</evidence>
<dbReference type="PANTHER" id="PTHR35458:SF8">
    <property type="entry name" value="SLR0650 PROTEIN"/>
    <property type="match status" value="1"/>
</dbReference>
<reference evidence="2 3" key="1">
    <citation type="journal article" date="2015" name="Nature">
        <title>rRNA introns, odd ribosomes, and small enigmatic genomes across a large radiation of phyla.</title>
        <authorList>
            <person name="Brown C.T."/>
            <person name="Hug L.A."/>
            <person name="Thomas B.C."/>
            <person name="Sharon I."/>
            <person name="Castelle C.J."/>
            <person name="Singh A."/>
            <person name="Wilkins M.J."/>
            <person name="Williams K.H."/>
            <person name="Banfield J.F."/>
        </authorList>
    </citation>
    <scope>NUCLEOTIDE SEQUENCE [LARGE SCALE GENOMIC DNA]</scope>
</reference>
<dbReference type="Gene3D" id="3.40.50.1010">
    <property type="entry name" value="5'-nuclease"/>
    <property type="match status" value="1"/>
</dbReference>
<dbReference type="InterPro" id="IPR021139">
    <property type="entry name" value="NYN"/>
</dbReference>
<name>A0A0G0RG79_9BACT</name>
<dbReference type="GO" id="GO:0004540">
    <property type="term" value="F:RNA nuclease activity"/>
    <property type="evidence" value="ECO:0007669"/>
    <property type="project" value="InterPro"/>
</dbReference>
<evidence type="ECO:0000313" key="2">
    <source>
        <dbReference type="EMBL" id="KKR12637.1"/>
    </source>
</evidence>
<comment type="caution">
    <text evidence="2">The sequence shown here is derived from an EMBL/GenBank/DDBJ whole genome shotgun (WGS) entry which is preliminary data.</text>
</comment>
<sequence length="197" mass="22730">METVLLIDGENFKNKIKSVFKEFEKPLPVWYRYDFNGLFNKALDGMDIQRKIFYFARIKEDPQTREKSKMLIEEQRQLKTHLEKYGFEVVISGRVRGHMENGFGGKPILVFKEKGVDVKIAVDMVSWSCDGSLKEIILGSSDSDLQPAVDEVKKRGVSCVYLGFETQPNKGLSYNTHRTILIRNSEVLKFEEIKKIA</sequence>
<protein>
    <recommendedName>
        <fullName evidence="1">NYN domain-containing protein</fullName>
    </recommendedName>
</protein>
<dbReference type="AlphaFoldDB" id="A0A0G0RG79"/>